<sequence>MLQAVCLVRDPVTQPCVRIAIVWGDDVCAGNQDLVGDELENDFGRLSAALAAHGHTVTSHPRDGVGALAPVSPAKVLPFVGDWAATLYRQWSSEPPDVVHSFGWLGGLAAQLAARRNHLITVQSFYGLAATISGARNGRSADSERARLEPLLIRGAAWVTAGSSAELDVITRLRRNRARTSVLSTGIDVERYACTDPTWLDNGTHRIVQVAPNLQPCNGFDKTIQVLPHVPDSELVIAETSVNDARNKRERTKLKRMATELGVSSRVHFAGCVASEDIPPLLWSADVVACTPRLAPRATSALQAMAAGRVVVGTAVGALMDTVVGNVTGLLVSPTKPHELAGALKTMQQQRFQRQSMGSAGRSRVMSRFTWDRIAQDALSIYHQASHAKVSAIA</sequence>
<protein>
    <submittedName>
        <fullName evidence="5">Glycosyl transferase</fullName>
    </submittedName>
</protein>
<name>A0ABQ1CBU9_9MYCO</name>
<evidence type="ECO:0000313" key="5">
    <source>
        <dbReference type="EMBL" id="GFG81966.1"/>
    </source>
</evidence>
<reference evidence="5 6" key="1">
    <citation type="journal article" date="2019" name="Emerg. Microbes Infect.">
        <title>Comprehensive subspecies identification of 175 nontuberculous mycobacteria species based on 7547 genomic profiles.</title>
        <authorList>
            <person name="Matsumoto Y."/>
            <person name="Kinjo T."/>
            <person name="Motooka D."/>
            <person name="Nabeya D."/>
            <person name="Jung N."/>
            <person name="Uechi K."/>
            <person name="Horii T."/>
            <person name="Iida T."/>
            <person name="Fujita J."/>
            <person name="Nakamura S."/>
        </authorList>
    </citation>
    <scope>NUCLEOTIDE SEQUENCE [LARGE SCALE GENOMIC DNA]</scope>
    <source>
        <strain evidence="5 6">JCM 18565</strain>
    </source>
</reference>
<organism evidence="5 6">
    <name type="scientific">Mycobacterium paragordonae</name>
    <dbReference type="NCBI Taxonomy" id="1389713"/>
    <lineage>
        <taxon>Bacteria</taxon>
        <taxon>Bacillati</taxon>
        <taxon>Actinomycetota</taxon>
        <taxon>Actinomycetes</taxon>
        <taxon>Mycobacteriales</taxon>
        <taxon>Mycobacteriaceae</taxon>
        <taxon>Mycobacterium</taxon>
    </lineage>
</organism>
<evidence type="ECO:0000259" key="4">
    <source>
        <dbReference type="Pfam" id="PF13439"/>
    </source>
</evidence>
<comment type="caution">
    <text evidence="5">The sequence shown here is derived from an EMBL/GenBank/DDBJ whole genome shotgun (WGS) entry which is preliminary data.</text>
</comment>
<evidence type="ECO:0000313" key="6">
    <source>
        <dbReference type="Proteomes" id="UP000465240"/>
    </source>
</evidence>
<feature type="domain" description="Glycosyl transferase family 1" evidence="3">
    <location>
        <begin position="203"/>
        <end position="363"/>
    </location>
</feature>
<dbReference type="GO" id="GO:0016740">
    <property type="term" value="F:transferase activity"/>
    <property type="evidence" value="ECO:0007669"/>
    <property type="project" value="UniProtKB-KW"/>
</dbReference>
<gene>
    <name evidence="5" type="ORF">MPRG_52420</name>
</gene>
<dbReference type="SUPFAM" id="SSF53756">
    <property type="entry name" value="UDP-Glycosyltransferase/glycogen phosphorylase"/>
    <property type="match status" value="1"/>
</dbReference>
<dbReference type="InterPro" id="IPR001296">
    <property type="entry name" value="Glyco_trans_1"/>
</dbReference>
<evidence type="ECO:0000256" key="1">
    <source>
        <dbReference type="ARBA" id="ARBA00022676"/>
    </source>
</evidence>
<accession>A0ABQ1CBU9</accession>
<keyword evidence="6" id="KW-1185">Reference proteome</keyword>
<dbReference type="PANTHER" id="PTHR12526">
    <property type="entry name" value="GLYCOSYLTRANSFERASE"/>
    <property type="match status" value="1"/>
</dbReference>
<dbReference type="PANTHER" id="PTHR12526:SF635">
    <property type="entry name" value="GLYCOSYL TRANSFERASE GROUP 1"/>
    <property type="match status" value="1"/>
</dbReference>
<keyword evidence="2 5" id="KW-0808">Transferase</keyword>
<dbReference type="Pfam" id="PF00534">
    <property type="entry name" value="Glycos_transf_1"/>
    <property type="match status" value="1"/>
</dbReference>
<evidence type="ECO:0000259" key="3">
    <source>
        <dbReference type="Pfam" id="PF00534"/>
    </source>
</evidence>
<evidence type="ECO:0000256" key="2">
    <source>
        <dbReference type="ARBA" id="ARBA00022679"/>
    </source>
</evidence>
<dbReference type="EMBL" id="BLKX01000001">
    <property type="protein sequence ID" value="GFG81966.1"/>
    <property type="molecule type" value="Genomic_DNA"/>
</dbReference>
<dbReference type="Pfam" id="PF13439">
    <property type="entry name" value="Glyco_transf_4"/>
    <property type="match status" value="1"/>
</dbReference>
<feature type="domain" description="Glycosyltransferase subfamily 4-like N-terminal" evidence="4">
    <location>
        <begin position="45"/>
        <end position="191"/>
    </location>
</feature>
<keyword evidence="1" id="KW-0328">Glycosyltransferase</keyword>
<proteinExistence type="predicted"/>
<dbReference type="Gene3D" id="3.40.50.2000">
    <property type="entry name" value="Glycogen Phosphorylase B"/>
    <property type="match status" value="2"/>
</dbReference>
<dbReference type="InterPro" id="IPR028098">
    <property type="entry name" value="Glyco_trans_4-like_N"/>
</dbReference>
<dbReference type="Proteomes" id="UP000465240">
    <property type="component" value="Unassembled WGS sequence"/>
</dbReference>